<gene>
    <name evidence="1" type="ORF">CHARACLAT_023162</name>
</gene>
<keyword evidence="2" id="KW-1185">Reference proteome</keyword>
<proteinExistence type="predicted"/>
<evidence type="ECO:0000313" key="1">
    <source>
        <dbReference type="EMBL" id="MED6291397.1"/>
    </source>
</evidence>
<evidence type="ECO:0000313" key="2">
    <source>
        <dbReference type="Proteomes" id="UP001352852"/>
    </source>
</evidence>
<dbReference type="Proteomes" id="UP001352852">
    <property type="component" value="Unassembled WGS sequence"/>
</dbReference>
<name>A0ABU7EWK8_9TELE</name>
<accession>A0ABU7EWK8</accession>
<dbReference type="EMBL" id="JAHUTJ010068005">
    <property type="protein sequence ID" value="MED6291397.1"/>
    <property type="molecule type" value="Genomic_DNA"/>
</dbReference>
<comment type="caution">
    <text evidence="1">The sequence shown here is derived from an EMBL/GenBank/DDBJ whole genome shotgun (WGS) entry which is preliminary data.</text>
</comment>
<sequence length="66" mass="7530">MVLRGQIFLWLRSREIHGDQCLEEKCNNGLFQRSGSGAGDLRGADARTDHKLKLERALKCQDEDED</sequence>
<protein>
    <submittedName>
        <fullName evidence="1">Uncharacterized protein</fullName>
    </submittedName>
</protein>
<reference evidence="1 2" key="1">
    <citation type="submission" date="2021-06" db="EMBL/GenBank/DDBJ databases">
        <authorList>
            <person name="Palmer J.M."/>
        </authorList>
    </citation>
    <scope>NUCLEOTIDE SEQUENCE [LARGE SCALE GENOMIC DNA]</scope>
    <source>
        <strain evidence="1 2">CL_MEX2019</strain>
        <tissue evidence="1">Muscle</tissue>
    </source>
</reference>
<organism evidence="1 2">
    <name type="scientific">Characodon lateralis</name>
    <dbReference type="NCBI Taxonomy" id="208331"/>
    <lineage>
        <taxon>Eukaryota</taxon>
        <taxon>Metazoa</taxon>
        <taxon>Chordata</taxon>
        <taxon>Craniata</taxon>
        <taxon>Vertebrata</taxon>
        <taxon>Euteleostomi</taxon>
        <taxon>Actinopterygii</taxon>
        <taxon>Neopterygii</taxon>
        <taxon>Teleostei</taxon>
        <taxon>Neoteleostei</taxon>
        <taxon>Acanthomorphata</taxon>
        <taxon>Ovalentaria</taxon>
        <taxon>Atherinomorphae</taxon>
        <taxon>Cyprinodontiformes</taxon>
        <taxon>Goodeidae</taxon>
        <taxon>Characodon</taxon>
    </lineage>
</organism>